<dbReference type="AlphaFoldDB" id="A0A161XH52"/>
<organism evidence="1 2">
    <name type="scientific">Pseudovibrio axinellae</name>
    <dbReference type="NCBI Taxonomy" id="989403"/>
    <lineage>
        <taxon>Bacteria</taxon>
        <taxon>Pseudomonadati</taxon>
        <taxon>Pseudomonadota</taxon>
        <taxon>Alphaproteobacteria</taxon>
        <taxon>Hyphomicrobiales</taxon>
        <taxon>Stappiaceae</taxon>
        <taxon>Pseudovibrio</taxon>
    </lineage>
</organism>
<dbReference type="RefSeq" id="WP_068001738.1">
    <property type="nucleotide sequence ID" value="NZ_FOFM01000005.1"/>
</dbReference>
<name>A0A161XH52_9HYPH</name>
<dbReference type="InterPro" id="IPR019285">
    <property type="entry name" value="DUF2336"/>
</dbReference>
<dbReference type="OrthoDB" id="9798569at2"/>
<reference evidence="1 2" key="1">
    <citation type="journal article" date="2016" name="Front. Microbiol.">
        <title>Comparative Genomic Analysis Reveals a Diverse Repertoire of Genes Involved in Prokaryote-Eukaryote Interactions within the Pseudovibrio Genus.</title>
        <authorList>
            <person name="Romano S."/>
            <person name="Fernandez-Guerra A."/>
            <person name="Reen F.J."/>
            <person name="Glockner F.O."/>
            <person name="Crowley S.P."/>
            <person name="O'Sullivan O."/>
            <person name="Cotter P.D."/>
            <person name="Adams C."/>
            <person name="Dobson A.D."/>
            <person name="O'Gara F."/>
        </authorList>
    </citation>
    <scope>NUCLEOTIDE SEQUENCE [LARGE SCALE GENOMIC DNA]</scope>
    <source>
        <strain evidence="1 2">Ad2</strain>
    </source>
</reference>
<evidence type="ECO:0008006" key="3">
    <source>
        <dbReference type="Google" id="ProtNLM"/>
    </source>
</evidence>
<dbReference type="PATRIC" id="fig|989403.3.peg.554"/>
<evidence type="ECO:0000313" key="2">
    <source>
        <dbReference type="Proteomes" id="UP000076577"/>
    </source>
</evidence>
<proteinExistence type="predicted"/>
<gene>
    <name evidence="1" type="ORF">PsAD2_00522</name>
</gene>
<dbReference type="Proteomes" id="UP000076577">
    <property type="component" value="Unassembled WGS sequence"/>
</dbReference>
<sequence length="379" mass="41142">MIIKSFLNWVQHAPSGSRAQAAGALARAFLYSDLEGSEYSEAEAALTFLLDDRDVAVRVALAEAFGVSKAVPAHIISALLVDADDVSIPLLSGMTEIPEAELIDLVATGTSRRLVAVACRPDISVGLSAAIGEVACKEACAALLANETATVASVSMERIIERFGTSREVKDALMSRRDVPLQIRHMMLRRYTESLSEHPQVLGARNMRAPEQLVADAQDRSTISLAWSASDKDLHGLVEHLVVSAQMTSVLLLRAAVTGCFNFLTSSLSRLSEYEEDQVFDALAMPFSASLRRILSAAGLPDRTHTMFQECIASWQRVESLQADHWSKSRIVAGDLIALEEELGVEDLGDLQDLLHRLANEAARESARTRVAEMLSDVA</sequence>
<protein>
    <recommendedName>
        <fullName evidence="3">DUF2336 domain-containing protein</fullName>
    </recommendedName>
</protein>
<keyword evidence="2" id="KW-1185">Reference proteome</keyword>
<evidence type="ECO:0000313" key="1">
    <source>
        <dbReference type="EMBL" id="KZL21233.1"/>
    </source>
</evidence>
<dbReference type="STRING" id="989403.SAMN05421798_105145"/>
<dbReference type="InterPro" id="IPR014598">
    <property type="entry name" value="UCP035865"/>
</dbReference>
<comment type="caution">
    <text evidence="1">The sequence shown here is derived from an EMBL/GenBank/DDBJ whole genome shotgun (WGS) entry which is preliminary data.</text>
</comment>
<dbReference type="EMBL" id="LMCB01000004">
    <property type="protein sequence ID" value="KZL21233.1"/>
    <property type="molecule type" value="Genomic_DNA"/>
</dbReference>
<accession>A0A161XH52</accession>
<dbReference type="PIRSF" id="PIRSF035865">
    <property type="entry name" value="UCP035865"/>
    <property type="match status" value="1"/>
</dbReference>
<dbReference type="Pfam" id="PF10098">
    <property type="entry name" value="DUF2336"/>
    <property type="match status" value="1"/>
</dbReference>